<dbReference type="Proteomes" id="UP000481288">
    <property type="component" value="Unassembled WGS sequence"/>
</dbReference>
<evidence type="ECO:0000313" key="9">
    <source>
        <dbReference type="EMBL" id="TVY50600.1"/>
    </source>
</evidence>
<keyword evidence="3 7" id="KW-1133">Transmembrane helix</keyword>
<dbReference type="EMBL" id="QGMG01001075">
    <property type="protein sequence ID" value="TVY50600.1"/>
    <property type="molecule type" value="Genomic_DNA"/>
</dbReference>
<protein>
    <recommendedName>
        <fullName evidence="8">Rhodopsin domain-containing protein</fullName>
    </recommendedName>
</protein>
<evidence type="ECO:0000256" key="5">
    <source>
        <dbReference type="ARBA" id="ARBA00038359"/>
    </source>
</evidence>
<accession>A0A7D8UMI0</accession>
<evidence type="ECO:0000256" key="3">
    <source>
        <dbReference type="ARBA" id="ARBA00022989"/>
    </source>
</evidence>
<reference evidence="9 10" key="1">
    <citation type="submission" date="2018-05" db="EMBL/GenBank/DDBJ databases">
        <title>Whole genome sequencing for identification of molecular markers to develop diagnostic detection tools for the regulated plant pathogen Lachnellula willkommii.</title>
        <authorList>
            <person name="Giroux E."/>
            <person name="Bilodeau G."/>
        </authorList>
    </citation>
    <scope>NUCLEOTIDE SEQUENCE [LARGE SCALE GENOMIC DNA]</scope>
    <source>
        <strain evidence="9 10">CBS 625.97</strain>
    </source>
</reference>
<feature type="transmembrane region" description="Helical" evidence="7">
    <location>
        <begin position="222"/>
        <end position="245"/>
    </location>
</feature>
<feature type="transmembrane region" description="Helical" evidence="7">
    <location>
        <begin position="140"/>
        <end position="163"/>
    </location>
</feature>
<dbReference type="InterPro" id="IPR052337">
    <property type="entry name" value="SAT4-like"/>
</dbReference>
<keyword evidence="4 7" id="KW-0472">Membrane</keyword>
<dbReference type="OrthoDB" id="3923077at2759"/>
<evidence type="ECO:0000256" key="2">
    <source>
        <dbReference type="ARBA" id="ARBA00022692"/>
    </source>
</evidence>
<proteinExistence type="inferred from homology"/>
<keyword evidence="10" id="KW-1185">Reference proteome</keyword>
<feature type="transmembrane region" description="Helical" evidence="7">
    <location>
        <begin position="257"/>
        <end position="275"/>
    </location>
</feature>
<dbReference type="PANTHER" id="PTHR33048">
    <property type="entry name" value="PTH11-LIKE INTEGRAL MEMBRANE PROTEIN (AFU_ORTHOLOGUE AFUA_5G11245)"/>
    <property type="match status" value="1"/>
</dbReference>
<feature type="transmembrane region" description="Helical" evidence="7">
    <location>
        <begin position="175"/>
        <end position="202"/>
    </location>
</feature>
<dbReference type="AlphaFoldDB" id="A0A7D8UMI0"/>
<dbReference type="PANTHER" id="PTHR33048:SF21">
    <property type="entry name" value="INTEGRAL MEMBRANE PROTEIN"/>
    <property type="match status" value="1"/>
</dbReference>
<dbReference type="InterPro" id="IPR049326">
    <property type="entry name" value="Rhodopsin_dom_fungi"/>
</dbReference>
<evidence type="ECO:0000259" key="8">
    <source>
        <dbReference type="Pfam" id="PF20684"/>
    </source>
</evidence>
<organism evidence="9 10">
    <name type="scientific">Lachnellula cervina</name>
    <dbReference type="NCBI Taxonomy" id="1316786"/>
    <lineage>
        <taxon>Eukaryota</taxon>
        <taxon>Fungi</taxon>
        <taxon>Dikarya</taxon>
        <taxon>Ascomycota</taxon>
        <taxon>Pezizomycotina</taxon>
        <taxon>Leotiomycetes</taxon>
        <taxon>Helotiales</taxon>
        <taxon>Lachnaceae</taxon>
        <taxon>Lachnellula</taxon>
    </lineage>
</organism>
<comment type="similarity">
    <text evidence="5">Belongs to the SAT4 family.</text>
</comment>
<keyword evidence="2 7" id="KW-0812">Transmembrane</keyword>
<evidence type="ECO:0000256" key="4">
    <source>
        <dbReference type="ARBA" id="ARBA00023136"/>
    </source>
</evidence>
<feature type="region of interest" description="Disordered" evidence="6">
    <location>
        <begin position="329"/>
        <end position="348"/>
    </location>
</feature>
<evidence type="ECO:0000256" key="6">
    <source>
        <dbReference type="SAM" id="MobiDB-lite"/>
    </source>
</evidence>
<evidence type="ECO:0000256" key="7">
    <source>
        <dbReference type="SAM" id="Phobius"/>
    </source>
</evidence>
<comment type="caution">
    <text evidence="9">The sequence shown here is derived from an EMBL/GenBank/DDBJ whole genome shotgun (WGS) entry which is preliminary data.</text>
</comment>
<feature type="transmembrane region" description="Helical" evidence="7">
    <location>
        <begin position="63"/>
        <end position="85"/>
    </location>
</feature>
<sequence length="411" mass="45147">FIDALELRDEEEEEGDREERERGTYIFCLGTHHLLYPLGYLSSFQRWPAAIMVQVPPRGDGIALLYTSIVLLALSWVTFVSRVAVRVWRRALGLDDFAMFIGILLFTVTACLCIVCSFYGSGQLAADLPASTKMKGTKLFFIAELFYASGAVAIKCSIAVTLLRIADTRRNFAYSIWAIIIFSVLSSIIFIIGVANICHPITTLWGETTNGSCNFKLNSDVSFFFSAIEITTDWALAILPAALLWKIQMKTRVKASVAGILGVAAFASCATIVRLRYLSLYSNPSEFMFSTGKIGLWSVIEEGTGIFAGSLPALRPLLSLRLLNGSGSHGGNSASAGQYFNKPRTGRHNASADVQLDTFQQLGDKDEDGDSQKHILKETHVTVTTQQSGSAGEWERNQVLGWKENNYSAES</sequence>
<feature type="transmembrane region" description="Helical" evidence="7">
    <location>
        <begin position="97"/>
        <end position="120"/>
    </location>
</feature>
<dbReference type="GO" id="GO:0016020">
    <property type="term" value="C:membrane"/>
    <property type="evidence" value="ECO:0007669"/>
    <property type="project" value="UniProtKB-SubCell"/>
</dbReference>
<gene>
    <name evidence="9" type="ORF">LCER1_G007665</name>
</gene>
<feature type="non-terminal residue" evidence="9">
    <location>
        <position position="1"/>
    </location>
</feature>
<name>A0A7D8UMI0_9HELO</name>
<evidence type="ECO:0000256" key="1">
    <source>
        <dbReference type="ARBA" id="ARBA00004141"/>
    </source>
</evidence>
<feature type="region of interest" description="Disordered" evidence="6">
    <location>
        <begin position="382"/>
        <end position="411"/>
    </location>
</feature>
<dbReference type="Pfam" id="PF20684">
    <property type="entry name" value="Fung_rhodopsin"/>
    <property type="match status" value="1"/>
</dbReference>
<comment type="subcellular location">
    <subcellularLocation>
        <location evidence="1">Membrane</location>
        <topology evidence="1">Multi-pass membrane protein</topology>
    </subcellularLocation>
</comment>
<feature type="domain" description="Rhodopsin" evidence="8">
    <location>
        <begin position="82"/>
        <end position="319"/>
    </location>
</feature>
<evidence type="ECO:0000313" key="10">
    <source>
        <dbReference type="Proteomes" id="UP000481288"/>
    </source>
</evidence>